<protein>
    <submittedName>
        <fullName evidence="1">Phage tail protein</fullName>
    </submittedName>
</protein>
<sequence>MAFANGAGTRVAWVQEASYGVTPATPSFDILRVVSSTLRTNKATGVSDELQADRNIRDEFQLGQRTSGNLEFELSRGSMDKLLAHALCSSWSTDVLVNGVDYRTATIEETYELGATDSFSRFVGQSIDSISFDVTAEQVVKGSMALVGKREVVAEAPIAGATYAAPNTNPVLTASAHVGSLSFGADGTAALRRVQIEIKNNTRPRPVVGDLYSAEMGQGRFDVTGRIEAYFANGALYQKMLDHETSDLSFKVGAVANERYRFNLPKLQMLDGERTPRRNDQDVMVNIPFRGVYAVAQAGSIQITRNAA</sequence>
<reference evidence="1 2" key="1">
    <citation type="submission" date="2017-08" db="EMBL/GenBank/DDBJ databases">
        <title>Infants hospitalized years apart are colonized by the same room-sourced microbial strains.</title>
        <authorList>
            <person name="Brooks B."/>
            <person name="Olm M.R."/>
            <person name="Firek B.A."/>
            <person name="Baker R."/>
            <person name="Thomas B.C."/>
            <person name="Morowitz M.J."/>
            <person name="Banfield J.F."/>
        </authorList>
    </citation>
    <scope>NUCLEOTIDE SEQUENCE [LARGE SCALE GENOMIC DNA]</scope>
    <source>
        <strain evidence="1">S2_005_003_R2_43</strain>
    </source>
</reference>
<proteinExistence type="predicted"/>
<organism evidence="1 2">
    <name type="scientific">Ancylobacter novellus</name>
    <name type="common">Thiobacillus novellus</name>
    <dbReference type="NCBI Taxonomy" id="921"/>
    <lineage>
        <taxon>Bacteria</taxon>
        <taxon>Pseudomonadati</taxon>
        <taxon>Pseudomonadota</taxon>
        <taxon>Alphaproteobacteria</taxon>
        <taxon>Hyphomicrobiales</taxon>
        <taxon>Xanthobacteraceae</taxon>
        <taxon>Ancylobacter</taxon>
    </lineage>
</organism>
<dbReference type="EMBL" id="QFPN01000001">
    <property type="protein sequence ID" value="PZQ18950.1"/>
    <property type="molecule type" value="Genomic_DNA"/>
</dbReference>
<dbReference type="AlphaFoldDB" id="A0A2W5MYY4"/>
<evidence type="ECO:0000313" key="2">
    <source>
        <dbReference type="Proteomes" id="UP000249577"/>
    </source>
</evidence>
<gene>
    <name evidence="1" type="ORF">DI565_00665</name>
</gene>
<dbReference type="InterPro" id="IPR044000">
    <property type="entry name" value="Phage_tube_2"/>
</dbReference>
<comment type="caution">
    <text evidence="1">The sequence shown here is derived from an EMBL/GenBank/DDBJ whole genome shotgun (WGS) entry which is preliminary data.</text>
</comment>
<name>A0A2W5MYY4_ANCNO</name>
<dbReference type="Pfam" id="PF18906">
    <property type="entry name" value="Phage_tube_2"/>
    <property type="match status" value="1"/>
</dbReference>
<accession>A0A2W5MYY4</accession>
<dbReference type="Proteomes" id="UP000249577">
    <property type="component" value="Unassembled WGS sequence"/>
</dbReference>
<evidence type="ECO:0000313" key="1">
    <source>
        <dbReference type="EMBL" id="PZQ18950.1"/>
    </source>
</evidence>